<proteinExistence type="predicted"/>
<accession>A0A7J7MP81</accession>
<evidence type="ECO:0000313" key="2">
    <source>
        <dbReference type="Proteomes" id="UP000541444"/>
    </source>
</evidence>
<dbReference type="EMBL" id="JACGCM010001313">
    <property type="protein sequence ID" value="KAF6156600.1"/>
    <property type="molecule type" value="Genomic_DNA"/>
</dbReference>
<organism evidence="1 2">
    <name type="scientific">Kingdonia uniflora</name>
    <dbReference type="NCBI Taxonomy" id="39325"/>
    <lineage>
        <taxon>Eukaryota</taxon>
        <taxon>Viridiplantae</taxon>
        <taxon>Streptophyta</taxon>
        <taxon>Embryophyta</taxon>
        <taxon>Tracheophyta</taxon>
        <taxon>Spermatophyta</taxon>
        <taxon>Magnoliopsida</taxon>
        <taxon>Ranunculales</taxon>
        <taxon>Circaeasteraceae</taxon>
        <taxon>Kingdonia</taxon>
    </lineage>
</organism>
<gene>
    <name evidence="1" type="ORF">GIB67_014579</name>
</gene>
<sequence>MSALSRGYSTSEIAHGATTAGLALYRWSLAVYTAFRRSIVPFGKMVKTMAQLCEEVFRHRVEFKYWELMRWYFGKLCINGRTLVPVEPNYEGMSEMGAKVAKRGLSVPLSVAIHNSESSRACW</sequence>
<reference evidence="1 2" key="1">
    <citation type="journal article" date="2020" name="IScience">
        <title>Genome Sequencing of the Endangered Kingdonia uniflora (Circaeasteraceae, Ranunculales) Reveals Potential Mechanisms of Evolutionary Specialization.</title>
        <authorList>
            <person name="Sun Y."/>
            <person name="Deng T."/>
            <person name="Zhang A."/>
            <person name="Moore M.J."/>
            <person name="Landis J.B."/>
            <person name="Lin N."/>
            <person name="Zhang H."/>
            <person name="Zhang X."/>
            <person name="Huang J."/>
            <person name="Zhang X."/>
            <person name="Sun H."/>
            <person name="Wang H."/>
        </authorList>
    </citation>
    <scope>NUCLEOTIDE SEQUENCE [LARGE SCALE GENOMIC DNA]</scope>
    <source>
        <strain evidence="1">TB1705</strain>
        <tissue evidence="1">Leaf</tissue>
    </source>
</reference>
<evidence type="ECO:0000313" key="1">
    <source>
        <dbReference type="EMBL" id="KAF6156600.1"/>
    </source>
</evidence>
<name>A0A7J7MP81_9MAGN</name>
<dbReference type="AlphaFoldDB" id="A0A7J7MP81"/>
<comment type="caution">
    <text evidence="1">The sequence shown here is derived from an EMBL/GenBank/DDBJ whole genome shotgun (WGS) entry which is preliminary data.</text>
</comment>
<protein>
    <submittedName>
        <fullName evidence="1">Uncharacterized protein</fullName>
    </submittedName>
</protein>
<keyword evidence="2" id="KW-1185">Reference proteome</keyword>
<dbReference type="Proteomes" id="UP000541444">
    <property type="component" value="Unassembled WGS sequence"/>
</dbReference>